<dbReference type="InterPro" id="IPR001647">
    <property type="entry name" value="HTH_TetR"/>
</dbReference>
<accession>A0ABX0K7Y4</accession>
<dbReference type="PANTHER" id="PTHR30055:SF119">
    <property type="entry name" value="NALC"/>
    <property type="match status" value="1"/>
</dbReference>
<dbReference type="Pfam" id="PF14246">
    <property type="entry name" value="TetR_C_7"/>
    <property type="match status" value="1"/>
</dbReference>
<dbReference type="InterPro" id="IPR009057">
    <property type="entry name" value="Homeodomain-like_sf"/>
</dbReference>
<dbReference type="Pfam" id="PF00440">
    <property type="entry name" value="TetR_N"/>
    <property type="match status" value="1"/>
</dbReference>
<dbReference type="RefSeq" id="WP_173570846.1">
    <property type="nucleotide sequence ID" value="NZ_WOSY01000013.1"/>
</dbReference>
<dbReference type="InterPro" id="IPR039536">
    <property type="entry name" value="TetR_C_Proteobacteria"/>
</dbReference>
<sequence>MRVRTEARREAILKIAGCMFLQQGYASTSMAAVAAELGGSKSTLYGYFPSKEELFTAFVIDAGEDAFAALHDIPVSFDDFDKTLTLLGRRYLQLLLSPRIIAICRLVIAESTRFPELGLLFFENGPKRVVGRIAGVLEAGVSADVLVPLNPLNAALQFKALCEAGIYEKLLWGLEESVAPEIMEAKVESAVEMFLARYGPSSQKR</sequence>
<keyword evidence="1 2" id="KW-0238">DNA-binding</keyword>
<evidence type="ECO:0000259" key="3">
    <source>
        <dbReference type="PROSITE" id="PS50977"/>
    </source>
</evidence>
<dbReference type="PROSITE" id="PS50977">
    <property type="entry name" value="HTH_TETR_2"/>
    <property type="match status" value="1"/>
</dbReference>
<dbReference type="Gene3D" id="1.10.357.10">
    <property type="entry name" value="Tetracycline Repressor, domain 2"/>
    <property type="match status" value="1"/>
</dbReference>
<dbReference type="InterPro" id="IPR036271">
    <property type="entry name" value="Tet_transcr_reg_TetR-rel_C_sf"/>
</dbReference>
<evidence type="ECO:0000256" key="1">
    <source>
        <dbReference type="ARBA" id="ARBA00023125"/>
    </source>
</evidence>
<feature type="domain" description="HTH tetR-type" evidence="3">
    <location>
        <begin position="6"/>
        <end position="66"/>
    </location>
</feature>
<name>A0ABX0K7Y4_9PROT</name>
<reference evidence="4 5" key="1">
    <citation type="journal article" date="2020" name="Int. J. Syst. Evol. Microbiol.">
        <title>Novel acetic acid bacteria from cider fermentations: Acetobacter conturbans sp. nov. and Acetobacter fallax sp. nov.</title>
        <authorList>
            <person name="Sombolestani A.S."/>
            <person name="Cleenwerck I."/>
            <person name="Cnockaert M."/>
            <person name="Borremans W."/>
            <person name="Wieme A.D."/>
            <person name="De Vuyst L."/>
            <person name="Vandamme P."/>
        </authorList>
    </citation>
    <scope>NUCLEOTIDE SEQUENCE [LARGE SCALE GENOMIC DNA]</scope>
    <source>
        <strain evidence="4 5">LMG 1627</strain>
    </source>
</reference>
<dbReference type="InterPro" id="IPR050109">
    <property type="entry name" value="HTH-type_TetR-like_transc_reg"/>
</dbReference>
<proteinExistence type="predicted"/>
<dbReference type="PANTHER" id="PTHR30055">
    <property type="entry name" value="HTH-TYPE TRANSCRIPTIONAL REGULATOR RUTR"/>
    <property type="match status" value="1"/>
</dbReference>
<organism evidence="4 5">
    <name type="scientific">Acetobacter conturbans</name>
    <dbReference type="NCBI Taxonomy" id="1737472"/>
    <lineage>
        <taxon>Bacteria</taxon>
        <taxon>Pseudomonadati</taxon>
        <taxon>Pseudomonadota</taxon>
        <taxon>Alphaproteobacteria</taxon>
        <taxon>Acetobacterales</taxon>
        <taxon>Acetobacteraceae</taxon>
        <taxon>Acetobacter</taxon>
    </lineage>
</organism>
<keyword evidence="5" id="KW-1185">Reference proteome</keyword>
<dbReference type="PRINTS" id="PR00455">
    <property type="entry name" value="HTHTETR"/>
</dbReference>
<gene>
    <name evidence="4" type="ORF">GOB81_12910</name>
</gene>
<protein>
    <submittedName>
        <fullName evidence="4">TetR family transcriptional regulator</fullName>
    </submittedName>
</protein>
<evidence type="ECO:0000313" key="4">
    <source>
        <dbReference type="EMBL" id="NHN89514.1"/>
    </source>
</evidence>
<feature type="DNA-binding region" description="H-T-H motif" evidence="2">
    <location>
        <begin position="29"/>
        <end position="48"/>
    </location>
</feature>
<dbReference type="SUPFAM" id="SSF46689">
    <property type="entry name" value="Homeodomain-like"/>
    <property type="match status" value="1"/>
</dbReference>
<dbReference type="SUPFAM" id="SSF48498">
    <property type="entry name" value="Tetracyclin repressor-like, C-terminal domain"/>
    <property type="match status" value="1"/>
</dbReference>
<dbReference type="Gene3D" id="1.10.10.60">
    <property type="entry name" value="Homeodomain-like"/>
    <property type="match status" value="1"/>
</dbReference>
<comment type="caution">
    <text evidence="4">The sequence shown here is derived from an EMBL/GenBank/DDBJ whole genome shotgun (WGS) entry which is preliminary data.</text>
</comment>
<evidence type="ECO:0000256" key="2">
    <source>
        <dbReference type="PROSITE-ProRule" id="PRU00335"/>
    </source>
</evidence>
<evidence type="ECO:0000313" key="5">
    <source>
        <dbReference type="Proteomes" id="UP000631653"/>
    </source>
</evidence>
<dbReference type="EMBL" id="WOSY01000013">
    <property type="protein sequence ID" value="NHN89514.1"/>
    <property type="molecule type" value="Genomic_DNA"/>
</dbReference>
<dbReference type="Proteomes" id="UP000631653">
    <property type="component" value="Unassembled WGS sequence"/>
</dbReference>